<name>X1KDV2_9ZZZZ</name>
<gene>
    <name evidence="1" type="ORF">S06H3_17127</name>
</gene>
<organism evidence="1">
    <name type="scientific">marine sediment metagenome</name>
    <dbReference type="NCBI Taxonomy" id="412755"/>
    <lineage>
        <taxon>unclassified sequences</taxon>
        <taxon>metagenomes</taxon>
        <taxon>ecological metagenomes</taxon>
    </lineage>
</organism>
<dbReference type="InterPro" id="IPR007197">
    <property type="entry name" value="rSAM"/>
</dbReference>
<dbReference type="GO" id="GO:0051536">
    <property type="term" value="F:iron-sulfur cluster binding"/>
    <property type="evidence" value="ECO:0007669"/>
    <property type="project" value="InterPro"/>
</dbReference>
<protein>
    <recommendedName>
        <fullName evidence="2">Radical SAM core domain-containing protein</fullName>
    </recommendedName>
</protein>
<reference evidence="1" key="1">
    <citation type="journal article" date="2014" name="Front. Microbiol.">
        <title>High frequency of phylogenetically diverse reductive dehalogenase-homologous genes in deep subseafloor sedimentary metagenomes.</title>
        <authorList>
            <person name="Kawai M."/>
            <person name="Futagami T."/>
            <person name="Toyoda A."/>
            <person name="Takaki Y."/>
            <person name="Nishi S."/>
            <person name="Hori S."/>
            <person name="Arai W."/>
            <person name="Tsubouchi T."/>
            <person name="Morono Y."/>
            <person name="Uchiyama I."/>
            <person name="Ito T."/>
            <person name="Fujiyama A."/>
            <person name="Inagaki F."/>
            <person name="Takami H."/>
        </authorList>
    </citation>
    <scope>NUCLEOTIDE SEQUENCE</scope>
    <source>
        <strain evidence="1">Expedition CK06-06</strain>
    </source>
</reference>
<evidence type="ECO:0000313" key="1">
    <source>
        <dbReference type="EMBL" id="GAI04828.1"/>
    </source>
</evidence>
<dbReference type="SFLD" id="SFLDS00029">
    <property type="entry name" value="Radical_SAM"/>
    <property type="match status" value="1"/>
</dbReference>
<dbReference type="GO" id="GO:0003824">
    <property type="term" value="F:catalytic activity"/>
    <property type="evidence" value="ECO:0007669"/>
    <property type="project" value="InterPro"/>
</dbReference>
<dbReference type="InterPro" id="IPR058240">
    <property type="entry name" value="rSAM_sf"/>
</dbReference>
<accession>X1KDV2</accession>
<dbReference type="AlphaFoldDB" id="X1KDV2"/>
<comment type="caution">
    <text evidence="1">The sequence shown here is derived from an EMBL/GenBank/DDBJ whole genome shotgun (WGS) entry which is preliminary data.</text>
</comment>
<dbReference type="SUPFAM" id="SSF102114">
    <property type="entry name" value="Radical SAM enzymes"/>
    <property type="match status" value="1"/>
</dbReference>
<sequence length="182" mass="20736">MNGLIGESGGSGLDISGWLPEEVEHIMPDYSLYDMDFSMGYATRGCPRHCPWCIVPYKEGDIKAWAEVREFYNPAFSRMLLLDNNTLAAPNAKETLEDLAGLPVEVDINQGLDIRLLTDEFIYLLKQIRTKVLRFAFDSMGVERFVKLGIEKLLKAGFNKRHLSFYVLVGFPSYNAYVLILW</sequence>
<evidence type="ECO:0008006" key="2">
    <source>
        <dbReference type="Google" id="ProtNLM"/>
    </source>
</evidence>
<dbReference type="EMBL" id="BARV01008532">
    <property type="protein sequence ID" value="GAI04828.1"/>
    <property type="molecule type" value="Genomic_DNA"/>
</dbReference>
<proteinExistence type="predicted"/>